<organism evidence="1 2">
    <name type="scientific">Hibiscus sabdariffa</name>
    <name type="common">roselle</name>
    <dbReference type="NCBI Taxonomy" id="183260"/>
    <lineage>
        <taxon>Eukaryota</taxon>
        <taxon>Viridiplantae</taxon>
        <taxon>Streptophyta</taxon>
        <taxon>Embryophyta</taxon>
        <taxon>Tracheophyta</taxon>
        <taxon>Spermatophyta</taxon>
        <taxon>Magnoliopsida</taxon>
        <taxon>eudicotyledons</taxon>
        <taxon>Gunneridae</taxon>
        <taxon>Pentapetalae</taxon>
        <taxon>rosids</taxon>
        <taxon>malvids</taxon>
        <taxon>Malvales</taxon>
        <taxon>Malvaceae</taxon>
        <taxon>Malvoideae</taxon>
        <taxon>Hibiscus</taxon>
    </lineage>
</organism>
<evidence type="ECO:0000313" key="2">
    <source>
        <dbReference type="Proteomes" id="UP001472677"/>
    </source>
</evidence>
<name>A0ABR2G5H2_9ROSI</name>
<sequence>MGSTREWAGCVFPRVVAHRCRVLGLCVLGVGRRSRVVVPEVRFVDCDLRSTMVVVVTTAVIAVTCTCARPCVM</sequence>
<dbReference type="EMBL" id="JBBPBM010000002">
    <property type="protein sequence ID" value="KAK8595824.1"/>
    <property type="molecule type" value="Genomic_DNA"/>
</dbReference>
<dbReference type="Proteomes" id="UP001472677">
    <property type="component" value="Unassembled WGS sequence"/>
</dbReference>
<proteinExistence type="predicted"/>
<gene>
    <name evidence="1" type="ORF">V6N12_064333</name>
</gene>
<comment type="caution">
    <text evidence="1">The sequence shown here is derived from an EMBL/GenBank/DDBJ whole genome shotgun (WGS) entry which is preliminary data.</text>
</comment>
<keyword evidence="2" id="KW-1185">Reference proteome</keyword>
<reference evidence="1 2" key="1">
    <citation type="journal article" date="2024" name="G3 (Bethesda)">
        <title>Genome assembly of Hibiscus sabdariffa L. provides insights into metabolisms of medicinal natural products.</title>
        <authorList>
            <person name="Kim T."/>
        </authorList>
    </citation>
    <scope>NUCLEOTIDE SEQUENCE [LARGE SCALE GENOMIC DNA]</scope>
    <source>
        <strain evidence="1">TK-2024</strain>
        <tissue evidence="1">Old leaves</tissue>
    </source>
</reference>
<accession>A0ABR2G5H2</accession>
<protein>
    <submittedName>
        <fullName evidence="1">Uncharacterized protein</fullName>
    </submittedName>
</protein>
<evidence type="ECO:0000313" key="1">
    <source>
        <dbReference type="EMBL" id="KAK8595824.1"/>
    </source>
</evidence>